<organism evidence="12 14">
    <name type="scientific">Rotaria sordida</name>
    <dbReference type="NCBI Taxonomy" id="392033"/>
    <lineage>
        <taxon>Eukaryota</taxon>
        <taxon>Metazoa</taxon>
        <taxon>Spiralia</taxon>
        <taxon>Gnathifera</taxon>
        <taxon>Rotifera</taxon>
        <taxon>Eurotatoria</taxon>
        <taxon>Bdelloidea</taxon>
        <taxon>Philodinida</taxon>
        <taxon>Philodinidae</taxon>
        <taxon>Rotaria</taxon>
    </lineage>
</organism>
<proteinExistence type="inferred from homology"/>
<comment type="subcellular location">
    <subcellularLocation>
        <location evidence="1">Cytoplasm</location>
        <location evidence="1">Cytoskeleton</location>
        <location evidence="1">Cilium axoneme</location>
    </subcellularLocation>
</comment>
<keyword evidence="3" id="KW-0349">Heme</keyword>
<dbReference type="EMBL" id="CAJOBD010001368">
    <property type="protein sequence ID" value="CAF3792525.1"/>
    <property type="molecule type" value="Genomic_DNA"/>
</dbReference>
<keyword evidence="4" id="KW-0479">Metal-binding</keyword>
<evidence type="ECO:0000256" key="3">
    <source>
        <dbReference type="ARBA" id="ARBA00022617"/>
    </source>
</evidence>
<comment type="similarity">
    <text evidence="8">Belongs to the cytochrome b5 family.</text>
</comment>
<dbReference type="PANTHER" id="PTHR21281:SF0">
    <property type="entry name" value="CYTOCHROME B5 DOMAIN-CONTAINING PROTEIN 1"/>
    <property type="match status" value="1"/>
</dbReference>
<evidence type="ECO:0000256" key="4">
    <source>
        <dbReference type="ARBA" id="ARBA00022723"/>
    </source>
</evidence>
<accession>A0A815NPS6</accession>
<dbReference type="EMBL" id="CAJNOT010004660">
    <property type="protein sequence ID" value="CAF1440502.1"/>
    <property type="molecule type" value="Genomic_DNA"/>
</dbReference>
<dbReference type="Gene3D" id="3.10.120.10">
    <property type="entry name" value="Cytochrome b5-like heme/steroid binding domain"/>
    <property type="match status" value="1"/>
</dbReference>
<dbReference type="Proteomes" id="UP000663864">
    <property type="component" value="Unassembled WGS sequence"/>
</dbReference>
<dbReference type="Proteomes" id="UP000663836">
    <property type="component" value="Unassembled WGS sequence"/>
</dbReference>
<reference evidence="12" key="1">
    <citation type="submission" date="2021-02" db="EMBL/GenBank/DDBJ databases">
        <authorList>
            <person name="Nowell W R."/>
        </authorList>
    </citation>
    <scope>NUCLEOTIDE SEQUENCE</scope>
</reference>
<keyword evidence="7" id="KW-0966">Cell projection</keyword>
<name>A0A815NPS6_9BILA</name>
<comment type="caution">
    <text evidence="12">The sequence shown here is derived from an EMBL/GenBank/DDBJ whole genome shotgun (WGS) entry which is preliminary data.</text>
</comment>
<dbReference type="GO" id="GO:0005930">
    <property type="term" value="C:axoneme"/>
    <property type="evidence" value="ECO:0007669"/>
    <property type="project" value="UniProtKB-SubCell"/>
</dbReference>
<dbReference type="InterPro" id="IPR036400">
    <property type="entry name" value="Cyt_B5-like_heme/steroid_sf"/>
</dbReference>
<evidence type="ECO:0000313" key="13">
    <source>
        <dbReference type="EMBL" id="CAF3792525.1"/>
    </source>
</evidence>
<evidence type="ECO:0000259" key="11">
    <source>
        <dbReference type="PROSITE" id="PS50255"/>
    </source>
</evidence>
<dbReference type="Pfam" id="PF00173">
    <property type="entry name" value="Cyt-b5"/>
    <property type="match status" value="1"/>
</dbReference>
<evidence type="ECO:0000313" key="14">
    <source>
        <dbReference type="Proteomes" id="UP000663864"/>
    </source>
</evidence>
<keyword evidence="5" id="KW-0408">Iron</keyword>
<dbReference type="GO" id="GO:0046872">
    <property type="term" value="F:metal ion binding"/>
    <property type="evidence" value="ECO:0007669"/>
    <property type="project" value="UniProtKB-KW"/>
</dbReference>
<evidence type="ECO:0000313" key="12">
    <source>
        <dbReference type="EMBL" id="CAF1440502.1"/>
    </source>
</evidence>
<evidence type="ECO:0000256" key="8">
    <source>
        <dbReference type="ARBA" id="ARBA00038168"/>
    </source>
</evidence>
<evidence type="ECO:0000256" key="9">
    <source>
        <dbReference type="ARBA" id="ARBA00040649"/>
    </source>
</evidence>
<dbReference type="SUPFAM" id="SSF55856">
    <property type="entry name" value="Cytochrome b5-like heme/steroid binding domain"/>
    <property type="match status" value="1"/>
</dbReference>
<evidence type="ECO:0000256" key="7">
    <source>
        <dbReference type="ARBA" id="ARBA00023273"/>
    </source>
</evidence>
<sequence>MEEKILPIGIDSEIEHVTSEIDRIDGMFTVPTGPMGHQEVNYHIIDDERDYHTTQQLFSHTKSISEFPKENLSLKSLLSALPYQYNAEFLDSEILNEYQDDISNKLIQNKISDNYDRKTRFSLPEIDVYDQQEKKFLIKKINNSLKYIRKEQPISNLITNSSEIEEQKLSSSFFLNESTIEIPEHCRPDMNNILQQQVETLLPFYTFNELAEHNDSTDAWICIFSYIYDITSLIQKTKGTRVHQLLIDYAGQDISLWFDEQLHKPRKRIDPHTNESVLLIKDLSIIETFGTPFWQTKDLLIGRLIEHPRYIRLIHNFSPKHSYLLEIAEEETIGQIAKKFLKYNSHIFSYIWLYNGKKLDFNKTLTENGIPNEEFFHDTYGWRSDNENCPTILLFFSDDLTIA</sequence>
<comment type="function">
    <text evidence="10">Radial spoke stalk protein that binds heme under oxidizing conditions. Required for the coordinated beating of multiple cilia maybe by functioning in a redox signaling pathway.</text>
</comment>
<evidence type="ECO:0000256" key="1">
    <source>
        <dbReference type="ARBA" id="ARBA00004430"/>
    </source>
</evidence>
<gene>
    <name evidence="13" type="ORF">JBS370_LOCUS14830</name>
    <name evidence="12" type="ORF">ZHD862_LOCUS34796</name>
</gene>
<dbReference type="InterPro" id="IPR052320">
    <property type="entry name" value="Cytochrome_b5_domain"/>
</dbReference>
<keyword evidence="2" id="KW-0963">Cytoplasm</keyword>
<dbReference type="InterPro" id="IPR001199">
    <property type="entry name" value="Cyt_B5-like_heme/steroid-bd"/>
</dbReference>
<evidence type="ECO:0000256" key="6">
    <source>
        <dbReference type="ARBA" id="ARBA00023212"/>
    </source>
</evidence>
<dbReference type="AlphaFoldDB" id="A0A815NPS6"/>
<keyword evidence="6" id="KW-0206">Cytoskeleton</keyword>
<dbReference type="PANTHER" id="PTHR21281">
    <property type="entry name" value="CYTOCHROME B5 DOMAIN-CONTAINING PROTEIN 1"/>
    <property type="match status" value="1"/>
</dbReference>
<evidence type="ECO:0000256" key="5">
    <source>
        <dbReference type="ARBA" id="ARBA00023004"/>
    </source>
</evidence>
<evidence type="ECO:0000256" key="2">
    <source>
        <dbReference type="ARBA" id="ARBA00022490"/>
    </source>
</evidence>
<dbReference type="PROSITE" id="PS50255">
    <property type="entry name" value="CYTOCHROME_B5_2"/>
    <property type="match status" value="1"/>
</dbReference>
<protein>
    <recommendedName>
        <fullName evidence="9">Cytochrome b5 domain-containing protein 1</fullName>
    </recommendedName>
</protein>
<evidence type="ECO:0000256" key="10">
    <source>
        <dbReference type="ARBA" id="ARBA00046139"/>
    </source>
</evidence>
<feature type="domain" description="Cytochrome b5 heme-binding" evidence="11">
    <location>
        <begin position="202"/>
        <end position="305"/>
    </location>
</feature>
<dbReference type="SMART" id="SM01117">
    <property type="entry name" value="Cyt-b5"/>
    <property type="match status" value="1"/>
</dbReference>